<sequence>MSVETPLTHPETWELIPWVINGTADAHAKARVEAHLRHCADCRDEYALQFQLHAGMQVPQAGAPDPQPALQRLLARIEAGSADTEPASAAPHTVVANGEPALTVTRGSRRWISGLAAAVAVQAVGLALLGTALVQRDDTPDTRAGFHTLSSAAVPSAALVRFVPAPGMTVSEMQSLLAEVKMHIVESSEESAIYGLAPRRDPAAPGAVATTDVAAVVTRLRAHPQVLLAEPIAGSQIR</sequence>
<dbReference type="RefSeq" id="WP_261693499.1">
    <property type="nucleotide sequence ID" value="NZ_CP104694.1"/>
</dbReference>
<gene>
    <name evidence="2" type="ORF">N4264_17395</name>
</gene>
<dbReference type="InterPro" id="IPR027383">
    <property type="entry name" value="Znf_put"/>
</dbReference>
<reference evidence="2" key="1">
    <citation type="submission" date="2022-09" db="EMBL/GenBank/DDBJ databases">
        <title>Tahibacter sp. nov., isolated from a fresh water.</title>
        <authorList>
            <person name="Baek J.H."/>
            <person name="Lee J.K."/>
            <person name="Kim J.M."/>
            <person name="Jeon C.O."/>
        </authorList>
    </citation>
    <scope>NUCLEOTIDE SEQUENCE</scope>
    <source>
        <strain evidence="2">W38</strain>
    </source>
</reference>
<keyword evidence="3" id="KW-1185">Reference proteome</keyword>
<dbReference type="Proteomes" id="UP001064632">
    <property type="component" value="Chromosome"/>
</dbReference>
<name>A0ABY6BBM2_9GAMM</name>
<evidence type="ECO:0000259" key="1">
    <source>
        <dbReference type="Pfam" id="PF13490"/>
    </source>
</evidence>
<accession>A0ABY6BBM2</accession>
<evidence type="ECO:0000313" key="3">
    <source>
        <dbReference type="Proteomes" id="UP001064632"/>
    </source>
</evidence>
<dbReference type="Gene3D" id="1.10.10.1320">
    <property type="entry name" value="Anti-sigma factor, zinc-finger domain"/>
    <property type="match status" value="1"/>
</dbReference>
<organism evidence="2 3">
    <name type="scientific">Tahibacter amnicola</name>
    <dbReference type="NCBI Taxonomy" id="2976241"/>
    <lineage>
        <taxon>Bacteria</taxon>
        <taxon>Pseudomonadati</taxon>
        <taxon>Pseudomonadota</taxon>
        <taxon>Gammaproteobacteria</taxon>
        <taxon>Lysobacterales</taxon>
        <taxon>Rhodanobacteraceae</taxon>
        <taxon>Tahibacter</taxon>
    </lineage>
</organism>
<evidence type="ECO:0000313" key="2">
    <source>
        <dbReference type="EMBL" id="UXI66515.1"/>
    </source>
</evidence>
<dbReference type="Pfam" id="PF13490">
    <property type="entry name" value="zf-HC2"/>
    <property type="match status" value="1"/>
</dbReference>
<proteinExistence type="predicted"/>
<feature type="domain" description="Putative zinc-finger" evidence="1">
    <location>
        <begin position="11"/>
        <end position="43"/>
    </location>
</feature>
<protein>
    <submittedName>
        <fullName evidence="2">Zf-HC2 domain-containing protein</fullName>
    </submittedName>
</protein>
<dbReference type="InterPro" id="IPR041916">
    <property type="entry name" value="Anti_sigma_zinc_sf"/>
</dbReference>
<dbReference type="EMBL" id="CP104694">
    <property type="protein sequence ID" value="UXI66515.1"/>
    <property type="molecule type" value="Genomic_DNA"/>
</dbReference>